<evidence type="ECO:0000313" key="1">
    <source>
        <dbReference type="EMBL" id="PRF61230.1"/>
    </source>
</evidence>
<dbReference type="Proteomes" id="UP000238982">
    <property type="component" value="Unassembled WGS sequence"/>
</dbReference>
<sequence>MTNLDLSFDPNFQARPALRWWPWVGSQYASSPVRTLVLGESIYEWTKTPREQEIFRTRYAKPDALRVTHFNHALKFKRNSRYVRNIERAVLSAAKPTNEHKLAFWTSVVYHNLVLDPLRSLKHRPSQRQFRAGWQEVLDLLSPLAVKQILVYGVGSVDALKEVAAERQLPCQIDKVPQNINRCYPRAGSLTTPAGEIKLLFVLHPSRPFSWRPWSAVIHERLSLSVAI</sequence>
<evidence type="ECO:0000313" key="2">
    <source>
        <dbReference type="Proteomes" id="UP000238982"/>
    </source>
</evidence>
<proteinExistence type="predicted"/>
<dbReference type="RefSeq" id="WP_105796318.1">
    <property type="nucleotide sequence ID" value="NZ_CP046343.1"/>
</dbReference>
<comment type="caution">
    <text evidence="1">The sequence shown here is derived from an EMBL/GenBank/DDBJ whole genome shotgun (WGS) entry which is preliminary data.</text>
</comment>
<reference evidence="1 2" key="1">
    <citation type="submission" date="2018-03" db="EMBL/GenBank/DDBJ databases">
        <authorList>
            <person name="Keele B.F."/>
        </authorList>
    </citation>
    <scope>NUCLEOTIDE SEQUENCE [LARGE SCALE GENOMIC DNA]</scope>
    <source>
        <strain evidence="1 2">AU19729</strain>
    </source>
</reference>
<name>A0A2S9MR13_9BURK</name>
<organism evidence="1 2">
    <name type="scientific">Burkholderia multivorans</name>
    <dbReference type="NCBI Taxonomy" id="87883"/>
    <lineage>
        <taxon>Bacteria</taxon>
        <taxon>Pseudomonadati</taxon>
        <taxon>Pseudomonadota</taxon>
        <taxon>Betaproteobacteria</taxon>
        <taxon>Burkholderiales</taxon>
        <taxon>Burkholderiaceae</taxon>
        <taxon>Burkholderia</taxon>
        <taxon>Burkholderia cepacia complex</taxon>
    </lineage>
</organism>
<accession>A0A2S9MR13</accession>
<gene>
    <name evidence="1" type="ORF">C6Q15_13070</name>
</gene>
<protein>
    <submittedName>
        <fullName evidence="1">Uncharacterized protein</fullName>
    </submittedName>
</protein>
<dbReference type="EMBL" id="PVGH01000053">
    <property type="protein sequence ID" value="PRF61230.1"/>
    <property type="molecule type" value="Genomic_DNA"/>
</dbReference>
<dbReference type="AlphaFoldDB" id="A0A2S9MR13"/>